<dbReference type="STRING" id="299467.A0A443SFU4"/>
<keyword evidence="10" id="KW-1185">Reference proteome</keyword>
<dbReference type="GO" id="GO:0005634">
    <property type="term" value="C:nucleus"/>
    <property type="evidence" value="ECO:0007669"/>
    <property type="project" value="UniProtKB-SubCell"/>
</dbReference>
<dbReference type="InterPro" id="IPR001356">
    <property type="entry name" value="HD"/>
</dbReference>
<proteinExistence type="predicted"/>
<dbReference type="InterPro" id="IPR050877">
    <property type="entry name" value="EMX-VAX-Noto_Homeobox_TFs"/>
</dbReference>
<sequence length="286" mass="31574">MTIKSMMPSAPATALTMTPSTVNNHSSVKRRQGFSIDDIVGGAEEESVKRASHETRDSKSSPSPAYQSSRSTAQPIKVLPVKPRTPSPPPVSQSIQIHPCKQYNSASEQAFAYNHRLSLMSGASGAHTSLLQQHHNHQQAAALVAASLSQSPFVSPQRFPSEYQQAASYYPWLLGRQSQLGIVPAFHGGPLSGPITPFLFPYRKPKRIRTAFSPAQLLKLEHAFEKNHYVVGAERKQLAQSLNLSETQTTIIYTSFSTSISLMLHSHFNYASKQTSFISFLFDYKI</sequence>
<dbReference type="Proteomes" id="UP000288716">
    <property type="component" value="Unassembled WGS sequence"/>
</dbReference>
<evidence type="ECO:0000256" key="2">
    <source>
        <dbReference type="ARBA" id="ARBA00023125"/>
    </source>
</evidence>
<name>A0A443SFU4_9ACAR</name>
<evidence type="ECO:0000256" key="6">
    <source>
        <dbReference type="RuleBase" id="RU000682"/>
    </source>
</evidence>
<dbReference type="PANTHER" id="PTHR24339">
    <property type="entry name" value="HOMEOBOX PROTEIN EMX-RELATED"/>
    <property type="match status" value="1"/>
</dbReference>
<dbReference type="PROSITE" id="PS50071">
    <property type="entry name" value="HOMEOBOX_2"/>
    <property type="match status" value="1"/>
</dbReference>
<evidence type="ECO:0000256" key="4">
    <source>
        <dbReference type="ARBA" id="ARBA00023242"/>
    </source>
</evidence>
<dbReference type="PANTHER" id="PTHR24339:SF28">
    <property type="entry name" value="E5-RELATED"/>
    <property type="match status" value="1"/>
</dbReference>
<dbReference type="InterPro" id="IPR009057">
    <property type="entry name" value="Homeodomain-like_sf"/>
</dbReference>
<comment type="caution">
    <text evidence="9">The sequence shown here is derived from an EMBL/GenBank/DDBJ whole genome shotgun (WGS) entry which is preliminary data.</text>
</comment>
<evidence type="ECO:0000313" key="9">
    <source>
        <dbReference type="EMBL" id="RWS26398.1"/>
    </source>
</evidence>
<evidence type="ECO:0000256" key="1">
    <source>
        <dbReference type="ARBA" id="ARBA00004123"/>
    </source>
</evidence>
<dbReference type="Gene3D" id="1.10.10.60">
    <property type="entry name" value="Homeodomain-like"/>
    <property type="match status" value="1"/>
</dbReference>
<dbReference type="CDD" id="cd00086">
    <property type="entry name" value="homeodomain"/>
    <property type="match status" value="1"/>
</dbReference>
<gene>
    <name evidence="9" type="ORF">B4U80_08451</name>
</gene>
<evidence type="ECO:0000313" key="10">
    <source>
        <dbReference type="Proteomes" id="UP000288716"/>
    </source>
</evidence>
<keyword evidence="4 5" id="KW-0539">Nucleus</keyword>
<evidence type="ECO:0000259" key="8">
    <source>
        <dbReference type="PROSITE" id="PS50071"/>
    </source>
</evidence>
<keyword evidence="3 5" id="KW-0371">Homeobox</keyword>
<feature type="compositionally biased region" description="Polar residues" evidence="7">
    <location>
        <begin position="15"/>
        <end position="26"/>
    </location>
</feature>
<evidence type="ECO:0000256" key="5">
    <source>
        <dbReference type="PROSITE-ProRule" id="PRU00108"/>
    </source>
</evidence>
<feature type="compositionally biased region" description="Basic and acidic residues" evidence="7">
    <location>
        <begin position="46"/>
        <end position="59"/>
    </location>
</feature>
<feature type="DNA-binding region" description="Homeobox" evidence="5">
    <location>
        <begin position="205"/>
        <end position="256"/>
    </location>
</feature>
<dbReference type="GO" id="GO:0000978">
    <property type="term" value="F:RNA polymerase II cis-regulatory region sequence-specific DNA binding"/>
    <property type="evidence" value="ECO:0007669"/>
    <property type="project" value="TreeGrafter"/>
</dbReference>
<reference evidence="9 10" key="1">
    <citation type="journal article" date="2018" name="Gigascience">
        <title>Genomes of trombidid mites reveal novel predicted allergens and laterally-transferred genes associated with secondary metabolism.</title>
        <authorList>
            <person name="Dong X."/>
            <person name="Chaisiri K."/>
            <person name="Xia D."/>
            <person name="Armstrong S.D."/>
            <person name="Fang Y."/>
            <person name="Donnelly M.J."/>
            <person name="Kadowaki T."/>
            <person name="McGarry J.W."/>
            <person name="Darby A.C."/>
            <person name="Makepeace B.L."/>
        </authorList>
    </citation>
    <scope>NUCLEOTIDE SEQUENCE [LARGE SCALE GENOMIC DNA]</scope>
    <source>
        <strain evidence="9">UoL-UT</strain>
    </source>
</reference>
<dbReference type="GO" id="GO:0000981">
    <property type="term" value="F:DNA-binding transcription factor activity, RNA polymerase II-specific"/>
    <property type="evidence" value="ECO:0007669"/>
    <property type="project" value="TreeGrafter"/>
</dbReference>
<dbReference type="EMBL" id="NCKV01002795">
    <property type="protein sequence ID" value="RWS26398.1"/>
    <property type="molecule type" value="Genomic_DNA"/>
</dbReference>
<comment type="subcellular location">
    <subcellularLocation>
        <location evidence="1 5 6">Nucleus</location>
    </subcellularLocation>
</comment>
<accession>A0A443SFU4</accession>
<keyword evidence="2 5" id="KW-0238">DNA-binding</keyword>
<dbReference type="AlphaFoldDB" id="A0A443SFU4"/>
<evidence type="ECO:0000256" key="3">
    <source>
        <dbReference type="ARBA" id="ARBA00023155"/>
    </source>
</evidence>
<feature type="compositionally biased region" description="Low complexity" evidence="7">
    <location>
        <begin position="60"/>
        <end position="71"/>
    </location>
</feature>
<dbReference type="SMART" id="SM00389">
    <property type="entry name" value="HOX"/>
    <property type="match status" value="1"/>
</dbReference>
<evidence type="ECO:0000256" key="7">
    <source>
        <dbReference type="SAM" id="MobiDB-lite"/>
    </source>
</evidence>
<organism evidence="9 10">
    <name type="scientific">Leptotrombidium deliense</name>
    <dbReference type="NCBI Taxonomy" id="299467"/>
    <lineage>
        <taxon>Eukaryota</taxon>
        <taxon>Metazoa</taxon>
        <taxon>Ecdysozoa</taxon>
        <taxon>Arthropoda</taxon>
        <taxon>Chelicerata</taxon>
        <taxon>Arachnida</taxon>
        <taxon>Acari</taxon>
        <taxon>Acariformes</taxon>
        <taxon>Trombidiformes</taxon>
        <taxon>Prostigmata</taxon>
        <taxon>Anystina</taxon>
        <taxon>Parasitengona</taxon>
        <taxon>Trombiculoidea</taxon>
        <taxon>Trombiculidae</taxon>
        <taxon>Leptotrombidium</taxon>
    </lineage>
</organism>
<dbReference type="SUPFAM" id="SSF46689">
    <property type="entry name" value="Homeodomain-like"/>
    <property type="match status" value="1"/>
</dbReference>
<dbReference type="OrthoDB" id="6159439at2759"/>
<feature type="domain" description="Homeobox" evidence="8">
    <location>
        <begin position="203"/>
        <end position="255"/>
    </location>
</feature>
<dbReference type="VEuPathDB" id="VectorBase:LDEU005642"/>
<protein>
    <submittedName>
        <fullName evidence="9">Empty spiracles-like protein</fullName>
    </submittedName>
</protein>
<feature type="region of interest" description="Disordered" evidence="7">
    <location>
        <begin position="1"/>
        <end position="95"/>
    </location>
</feature>
<dbReference type="Pfam" id="PF00046">
    <property type="entry name" value="Homeodomain"/>
    <property type="match status" value="1"/>
</dbReference>